<dbReference type="EMBL" id="JARJBB010000003">
    <property type="protein sequence ID" value="MDF3298496.1"/>
    <property type="molecule type" value="Genomic_DNA"/>
</dbReference>
<comment type="similarity">
    <text evidence="1 2">Belongs to the enoyl-CoA hydratase/isomerase family.</text>
</comment>
<evidence type="ECO:0000313" key="4">
    <source>
        <dbReference type="Proteomes" id="UP001221150"/>
    </source>
</evidence>
<dbReference type="Gene3D" id="3.90.226.10">
    <property type="entry name" value="2-enoyl-CoA Hydratase, Chain A, domain 1"/>
    <property type="match status" value="1"/>
</dbReference>
<keyword evidence="4" id="KW-1185">Reference proteome</keyword>
<sequence>MASDYKTLRVIDEGPLLRVELNRPETGNAISGEVLGELLDVLTALEDDGTVRVMVLSGAGDHFCQGGDRSEFPALLAEDPSGAALRALAHRAQRVCEALSRLGVVTIARLQGDVIGAGLGLAVFCDLRVGADTCRFRMPEVGLGVPPAWGGVLPRLVEEAGQARVRRLLLTAEQFDAATAESLSLLHEVVPPDGLDAAVTRWVKPMLRRDPTTLRITKTMLNARANAAQLSVGSYFDAELLTSAATRRELTRKR</sequence>
<dbReference type="InterPro" id="IPR051683">
    <property type="entry name" value="Enoyl-CoA_Hydratase/Isomerase"/>
</dbReference>
<protein>
    <submittedName>
        <fullName evidence="3">Enoyl-CoA hydratase/isomerase family protein</fullName>
    </submittedName>
</protein>
<gene>
    <name evidence="3" type="ORF">P3H78_07590</name>
</gene>
<evidence type="ECO:0000256" key="2">
    <source>
        <dbReference type="RuleBase" id="RU003707"/>
    </source>
</evidence>
<dbReference type="RefSeq" id="WP_276108048.1">
    <property type="nucleotide sequence ID" value="NZ_JARJBB010000003.1"/>
</dbReference>
<name>A0ABT6A1H4_9ACTN</name>
<evidence type="ECO:0000313" key="3">
    <source>
        <dbReference type="EMBL" id="MDF3298496.1"/>
    </source>
</evidence>
<dbReference type="PANTHER" id="PTHR42964:SF1">
    <property type="entry name" value="POLYKETIDE BIOSYNTHESIS ENOYL-COA HYDRATASE PKSH-RELATED"/>
    <property type="match status" value="1"/>
</dbReference>
<dbReference type="InterPro" id="IPR029045">
    <property type="entry name" value="ClpP/crotonase-like_dom_sf"/>
</dbReference>
<dbReference type="Proteomes" id="UP001221150">
    <property type="component" value="Unassembled WGS sequence"/>
</dbReference>
<accession>A0ABT6A1H4</accession>
<dbReference type="Pfam" id="PF00378">
    <property type="entry name" value="ECH_1"/>
    <property type="match status" value="1"/>
</dbReference>
<reference evidence="3 4" key="1">
    <citation type="submission" date="2023-03" db="EMBL/GenBank/DDBJ databases">
        <title>Draft genome sequence of Streptomyces sp. K1PA1 isolated from peat swamp forest in Thailand.</title>
        <authorList>
            <person name="Klaysubun C."/>
            <person name="Duangmal K."/>
        </authorList>
    </citation>
    <scope>NUCLEOTIDE SEQUENCE [LARGE SCALE GENOMIC DNA]</scope>
    <source>
        <strain evidence="3 4">K1PA1</strain>
    </source>
</reference>
<evidence type="ECO:0000256" key="1">
    <source>
        <dbReference type="ARBA" id="ARBA00005254"/>
    </source>
</evidence>
<dbReference type="InterPro" id="IPR018376">
    <property type="entry name" value="Enoyl-CoA_hyd/isom_CS"/>
</dbReference>
<dbReference type="PANTHER" id="PTHR42964">
    <property type="entry name" value="ENOYL-COA HYDRATASE"/>
    <property type="match status" value="1"/>
</dbReference>
<dbReference type="SUPFAM" id="SSF52096">
    <property type="entry name" value="ClpP/crotonase"/>
    <property type="match status" value="1"/>
</dbReference>
<comment type="caution">
    <text evidence="3">The sequence shown here is derived from an EMBL/GenBank/DDBJ whole genome shotgun (WGS) entry which is preliminary data.</text>
</comment>
<organism evidence="3 4">
    <name type="scientific">Streptomyces tropicalis</name>
    <dbReference type="NCBI Taxonomy" id="3034234"/>
    <lineage>
        <taxon>Bacteria</taxon>
        <taxon>Bacillati</taxon>
        <taxon>Actinomycetota</taxon>
        <taxon>Actinomycetes</taxon>
        <taxon>Kitasatosporales</taxon>
        <taxon>Streptomycetaceae</taxon>
        <taxon>Streptomyces</taxon>
    </lineage>
</organism>
<dbReference type="PROSITE" id="PS00166">
    <property type="entry name" value="ENOYL_COA_HYDRATASE"/>
    <property type="match status" value="1"/>
</dbReference>
<dbReference type="InterPro" id="IPR001753">
    <property type="entry name" value="Enoyl-CoA_hydra/iso"/>
</dbReference>
<dbReference type="CDD" id="cd06558">
    <property type="entry name" value="crotonase-like"/>
    <property type="match status" value="1"/>
</dbReference>
<proteinExistence type="inferred from homology"/>